<accession>A0A4Q6XKZ0</accession>
<sequence length="108" mass="12571">MNNAEQHGFSYTHTTFASDSAFRYWYFASDSAFAYHPDSGLRTLSGRLFGWEYLVNHRSEEHTVDSASSYQYNAKESTRNSAHNCLLCYAVFLLLMVSFIIAYRMIRR</sequence>
<feature type="transmembrane region" description="Helical" evidence="1">
    <location>
        <begin position="86"/>
        <end position="106"/>
    </location>
</feature>
<protein>
    <submittedName>
        <fullName evidence="2">Uncharacterized protein</fullName>
    </submittedName>
</protein>
<gene>
    <name evidence="2" type="ORF">EWE74_20205</name>
</gene>
<comment type="caution">
    <text evidence="2">The sequence shown here is derived from an EMBL/GenBank/DDBJ whole genome shotgun (WGS) entry which is preliminary data.</text>
</comment>
<dbReference type="Proteomes" id="UP000292855">
    <property type="component" value="Unassembled WGS sequence"/>
</dbReference>
<reference evidence="2 3" key="1">
    <citation type="submission" date="2019-02" db="EMBL/GenBank/DDBJ databases">
        <authorList>
            <person name="Li Y."/>
        </authorList>
    </citation>
    <scope>NUCLEOTIDE SEQUENCE [LARGE SCALE GENOMIC DNA]</scope>
    <source>
        <strain evidence="2 3">30C10-4-7</strain>
    </source>
</reference>
<dbReference type="AlphaFoldDB" id="A0A4Q6XKZ0"/>
<evidence type="ECO:0000313" key="3">
    <source>
        <dbReference type="Proteomes" id="UP000292855"/>
    </source>
</evidence>
<name>A0A4Q6XKZ0_9SPHI</name>
<proteinExistence type="predicted"/>
<organism evidence="2 3">
    <name type="scientific">Sphingobacterium corticibacterium</name>
    <dbReference type="NCBI Taxonomy" id="2484746"/>
    <lineage>
        <taxon>Bacteria</taxon>
        <taxon>Pseudomonadati</taxon>
        <taxon>Bacteroidota</taxon>
        <taxon>Sphingobacteriia</taxon>
        <taxon>Sphingobacteriales</taxon>
        <taxon>Sphingobacteriaceae</taxon>
        <taxon>Sphingobacterium</taxon>
    </lineage>
</organism>
<dbReference type="OrthoDB" id="711648at2"/>
<dbReference type="EMBL" id="SGIT01000006">
    <property type="protein sequence ID" value="RZF57992.1"/>
    <property type="molecule type" value="Genomic_DNA"/>
</dbReference>
<evidence type="ECO:0000313" key="2">
    <source>
        <dbReference type="EMBL" id="RZF57992.1"/>
    </source>
</evidence>
<keyword evidence="1" id="KW-0472">Membrane</keyword>
<keyword evidence="1" id="KW-1133">Transmembrane helix</keyword>
<keyword evidence="1" id="KW-0812">Transmembrane</keyword>
<evidence type="ECO:0000256" key="1">
    <source>
        <dbReference type="SAM" id="Phobius"/>
    </source>
</evidence>
<keyword evidence="3" id="KW-1185">Reference proteome</keyword>